<feature type="domain" description="Glycosyl transferase family 1" evidence="1">
    <location>
        <begin position="229"/>
        <end position="375"/>
    </location>
</feature>
<reference evidence="2 3" key="1">
    <citation type="submission" date="2019-10" db="EMBL/GenBank/DDBJ databases">
        <title>The Genome Sequence of Clostridium tarantellae Isolated from Fish Brain.</title>
        <authorList>
            <person name="Bano L."/>
            <person name="Kiel M."/>
            <person name="Sales G."/>
            <person name="Doxey A.C."/>
            <person name="Mansfield M.J."/>
            <person name="Schiavone M."/>
            <person name="Rossetto O."/>
            <person name="Pirazzini M."/>
            <person name="Dobrindt U."/>
            <person name="Montecucco C."/>
        </authorList>
    </citation>
    <scope>NUCLEOTIDE SEQUENCE [LARGE SCALE GENOMIC DNA]</scope>
    <source>
        <strain evidence="2 3">DSM 3997</strain>
    </source>
</reference>
<protein>
    <submittedName>
        <fullName evidence="2">Glycosyltransferase</fullName>
    </submittedName>
</protein>
<dbReference type="Proteomes" id="UP000430345">
    <property type="component" value="Unassembled WGS sequence"/>
</dbReference>
<dbReference type="CDD" id="cd03811">
    <property type="entry name" value="GT4_GT28_WabH-like"/>
    <property type="match status" value="1"/>
</dbReference>
<dbReference type="SUPFAM" id="SSF53756">
    <property type="entry name" value="UDP-Glycosyltransferase/glycogen phosphorylase"/>
    <property type="match status" value="1"/>
</dbReference>
<dbReference type="RefSeq" id="WP_152886773.1">
    <property type="nucleotide sequence ID" value="NZ_WHJC01000003.1"/>
</dbReference>
<accession>A0A6I1MGH2</accession>
<dbReference type="Pfam" id="PF00534">
    <property type="entry name" value="Glycos_transf_1"/>
    <property type="match status" value="1"/>
</dbReference>
<dbReference type="AlphaFoldDB" id="A0A6I1MGH2"/>
<proteinExistence type="predicted"/>
<dbReference type="PANTHER" id="PTHR12526">
    <property type="entry name" value="GLYCOSYLTRANSFERASE"/>
    <property type="match status" value="1"/>
</dbReference>
<evidence type="ECO:0000259" key="1">
    <source>
        <dbReference type="Pfam" id="PF00534"/>
    </source>
</evidence>
<keyword evidence="3" id="KW-1185">Reference proteome</keyword>
<keyword evidence="2" id="KW-0808">Transferase</keyword>
<dbReference type="GO" id="GO:0016757">
    <property type="term" value="F:glycosyltransferase activity"/>
    <property type="evidence" value="ECO:0007669"/>
    <property type="project" value="InterPro"/>
</dbReference>
<gene>
    <name evidence="2" type="ORF">GBZ86_00680</name>
</gene>
<comment type="caution">
    <text evidence="2">The sequence shown here is derived from an EMBL/GenBank/DDBJ whole genome shotgun (WGS) entry which is preliminary data.</text>
</comment>
<name>A0A6I1MGH2_9CLOT</name>
<sequence>MKNIVFMIINMNVGGTEKALLTMLNELPKDKYHVTVLMLEKSGEFLKYIPNWVNVRVLEEYKELKPYIQEPPKHLAKKLFKEKKYIKGIKLLISYGISKIKKDNSYYYKHILKDIKPIDHLYDVAVAYAGPMEFITYFIANKINAKKKLQWIHFDVTKIGFNKNFAKNIYTKFHKIFVVSKEAKKSLINEIPELEGKTEEFFNIVSSDLVKKMANEGESFNDGFEGMRILTVGRLAKQKGQDLTIPVLARLKADGYKVRWYCIGEGSARTEYEEIIEDLGVKEDYVLMGAHANPYPYVRDCDMYVQSSRHEGYCITVAEARCFDNPIISSKFTGAAEQIEHEKNGLLVNLNSEEMYEAIKRLIHCEDLKNTIKSNLNHNIDTTKEIEKLNKVAELA</sequence>
<dbReference type="PANTHER" id="PTHR12526:SF630">
    <property type="entry name" value="GLYCOSYLTRANSFERASE"/>
    <property type="match status" value="1"/>
</dbReference>
<evidence type="ECO:0000313" key="2">
    <source>
        <dbReference type="EMBL" id="MPQ42280.1"/>
    </source>
</evidence>
<dbReference type="EMBL" id="WHJC01000003">
    <property type="protein sequence ID" value="MPQ42280.1"/>
    <property type="molecule type" value="Genomic_DNA"/>
</dbReference>
<dbReference type="Gene3D" id="3.40.50.2000">
    <property type="entry name" value="Glycogen Phosphorylase B"/>
    <property type="match status" value="2"/>
</dbReference>
<organism evidence="2 3">
    <name type="scientific">Clostridium tarantellae</name>
    <dbReference type="NCBI Taxonomy" id="39493"/>
    <lineage>
        <taxon>Bacteria</taxon>
        <taxon>Bacillati</taxon>
        <taxon>Bacillota</taxon>
        <taxon>Clostridia</taxon>
        <taxon>Eubacteriales</taxon>
        <taxon>Clostridiaceae</taxon>
        <taxon>Clostridium</taxon>
    </lineage>
</organism>
<dbReference type="OrthoDB" id="9762705at2"/>
<evidence type="ECO:0000313" key="3">
    <source>
        <dbReference type="Proteomes" id="UP000430345"/>
    </source>
</evidence>
<dbReference type="InterPro" id="IPR001296">
    <property type="entry name" value="Glyco_trans_1"/>
</dbReference>